<dbReference type="PROSITE" id="PS50977">
    <property type="entry name" value="HTH_TETR_2"/>
    <property type="match status" value="1"/>
</dbReference>
<accession>A0A1X1RKN7</accession>
<protein>
    <submittedName>
        <fullName evidence="4">Uncharacterized protein</fullName>
    </submittedName>
</protein>
<gene>
    <name evidence="4" type="ORF">AWC04_02285</name>
</gene>
<comment type="caution">
    <text evidence="4">The sequence shown here is derived from an EMBL/GenBank/DDBJ whole genome shotgun (WGS) entry which is preliminary data.</text>
</comment>
<dbReference type="PANTHER" id="PTHR30055:SF234">
    <property type="entry name" value="HTH-TYPE TRANSCRIPTIONAL REGULATOR BETI"/>
    <property type="match status" value="1"/>
</dbReference>
<dbReference type="InterPro" id="IPR001647">
    <property type="entry name" value="HTH_TetR"/>
</dbReference>
<dbReference type="EMBL" id="LQOJ01000016">
    <property type="protein sequence ID" value="ORV08099.1"/>
    <property type="molecule type" value="Genomic_DNA"/>
</dbReference>
<keyword evidence="2" id="KW-0238">DNA-binding</keyword>
<evidence type="ECO:0000313" key="4">
    <source>
        <dbReference type="EMBL" id="ORV08099.1"/>
    </source>
</evidence>
<dbReference type="Pfam" id="PF00440">
    <property type="entry name" value="TetR_N"/>
    <property type="match status" value="1"/>
</dbReference>
<name>A0A1X1RKN7_MYCFA</name>
<dbReference type="Proteomes" id="UP000193484">
    <property type="component" value="Unassembled WGS sequence"/>
</dbReference>
<evidence type="ECO:0000256" key="3">
    <source>
        <dbReference type="ARBA" id="ARBA00023163"/>
    </source>
</evidence>
<evidence type="ECO:0000256" key="2">
    <source>
        <dbReference type="ARBA" id="ARBA00023125"/>
    </source>
</evidence>
<evidence type="ECO:0000256" key="1">
    <source>
        <dbReference type="ARBA" id="ARBA00023015"/>
    </source>
</evidence>
<sequence>MVPAGTRTGFGDRARTLLRDVVMQATVEIVRTQGWARTRMGDIAAVAGISKPTLYKYFGSREELAREYVDREVDQVLQTARTVFERYPGDPERALTEGLQHIVEDLSRNPLIRAVFTDDAVAASLLPLVTTHGERLLKHAVDEIAAISSVALPGALPEDIRAYSDTLVRLMISHAILPSPSVEDSVDSMLRVALPLVRAARENGNAAAPTPGGVDAAGG</sequence>
<dbReference type="InterPro" id="IPR040611">
    <property type="entry name" value="AlkX_C"/>
</dbReference>
<keyword evidence="1" id="KW-0805">Transcription regulation</keyword>
<dbReference type="STRING" id="1793.AWC04_02285"/>
<dbReference type="Pfam" id="PF18556">
    <property type="entry name" value="TetR_C_35"/>
    <property type="match status" value="1"/>
</dbReference>
<dbReference type="InterPro" id="IPR050109">
    <property type="entry name" value="HTH-type_TetR-like_transc_reg"/>
</dbReference>
<dbReference type="SUPFAM" id="SSF46689">
    <property type="entry name" value="Homeodomain-like"/>
    <property type="match status" value="1"/>
</dbReference>
<dbReference type="Gene3D" id="1.10.357.10">
    <property type="entry name" value="Tetracycline Repressor, domain 2"/>
    <property type="match status" value="1"/>
</dbReference>
<keyword evidence="5" id="KW-1185">Reference proteome</keyword>
<dbReference type="InterPro" id="IPR009057">
    <property type="entry name" value="Homeodomain-like_sf"/>
</dbReference>
<dbReference type="AlphaFoldDB" id="A0A1X1RKN7"/>
<dbReference type="PANTHER" id="PTHR30055">
    <property type="entry name" value="HTH-TYPE TRANSCRIPTIONAL REGULATOR RUTR"/>
    <property type="match status" value="1"/>
</dbReference>
<dbReference type="GO" id="GO:0000976">
    <property type="term" value="F:transcription cis-regulatory region binding"/>
    <property type="evidence" value="ECO:0007669"/>
    <property type="project" value="TreeGrafter"/>
</dbReference>
<keyword evidence="3" id="KW-0804">Transcription</keyword>
<dbReference type="PRINTS" id="PR00455">
    <property type="entry name" value="HTHTETR"/>
</dbReference>
<organism evidence="4 5">
    <name type="scientific">Mycolicibacterium fallax</name>
    <name type="common">Mycobacterium fallax</name>
    <dbReference type="NCBI Taxonomy" id="1793"/>
    <lineage>
        <taxon>Bacteria</taxon>
        <taxon>Bacillati</taxon>
        <taxon>Actinomycetota</taxon>
        <taxon>Actinomycetes</taxon>
        <taxon>Mycobacteriales</taxon>
        <taxon>Mycobacteriaceae</taxon>
        <taxon>Mycolicibacterium</taxon>
    </lineage>
</organism>
<dbReference type="OrthoDB" id="4371863at2"/>
<evidence type="ECO:0000313" key="5">
    <source>
        <dbReference type="Proteomes" id="UP000193484"/>
    </source>
</evidence>
<dbReference type="GO" id="GO:0003700">
    <property type="term" value="F:DNA-binding transcription factor activity"/>
    <property type="evidence" value="ECO:0007669"/>
    <property type="project" value="TreeGrafter"/>
</dbReference>
<proteinExistence type="predicted"/>
<dbReference type="RefSeq" id="WP_085092704.1">
    <property type="nucleotide sequence ID" value="NZ_LQOJ01000016.1"/>
</dbReference>
<reference evidence="4 5" key="1">
    <citation type="submission" date="2016-01" db="EMBL/GenBank/DDBJ databases">
        <title>The new phylogeny of the genus Mycobacterium.</title>
        <authorList>
            <person name="Tarcisio F."/>
            <person name="Conor M."/>
            <person name="Antonella G."/>
            <person name="Elisabetta G."/>
            <person name="Giulia F.S."/>
            <person name="Sara T."/>
            <person name="Anna F."/>
            <person name="Clotilde B."/>
            <person name="Roberto B."/>
            <person name="Veronica D.S."/>
            <person name="Fabio R."/>
            <person name="Monica P."/>
            <person name="Olivier J."/>
            <person name="Enrico T."/>
            <person name="Nicola S."/>
        </authorList>
    </citation>
    <scope>NUCLEOTIDE SEQUENCE [LARGE SCALE GENOMIC DNA]</scope>
    <source>
        <strain evidence="4 5">DSM 44179</strain>
    </source>
</reference>